<evidence type="ECO:0000256" key="5">
    <source>
        <dbReference type="SAM" id="MobiDB-lite"/>
    </source>
</evidence>
<dbReference type="InterPro" id="IPR013949">
    <property type="entry name" value="Utp6"/>
</dbReference>
<feature type="compositionally biased region" description="Basic and acidic residues" evidence="5">
    <location>
        <begin position="474"/>
        <end position="486"/>
    </location>
</feature>
<feature type="domain" description="U3 small nucleolar RNA-associated protein 6 N-terminal" evidence="6">
    <location>
        <begin position="9"/>
        <end position="89"/>
    </location>
</feature>
<dbReference type="GO" id="GO:0030515">
    <property type="term" value="F:snoRNA binding"/>
    <property type="evidence" value="ECO:0007669"/>
    <property type="project" value="InterPro"/>
</dbReference>
<evidence type="ECO:0000256" key="2">
    <source>
        <dbReference type="ARBA" id="ARBA00022552"/>
    </source>
</evidence>
<keyword evidence="8" id="KW-1185">Reference proteome</keyword>
<dbReference type="GO" id="GO:0032040">
    <property type="term" value="C:small-subunit processome"/>
    <property type="evidence" value="ECO:0007669"/>
    <property type="project" value="TreeGrafter"/>
</dbReference>
<dbReference type="Proteomes" id="UP000230066">
    <property type="component" value="Unassembled WGS sequence"/>
</dbReference>
<keyword evidence="4" id="KW-0539">Nucleus</keyword>
<dbReference type="GO" id="GO:0034388">
    <property type="term" value="C:Pwp2p-containing subcomplex of 90S preribosome"/>
    <property type="evidence" value="ECO:0007669"/>
    <property type="project" value="TreeGrafter"/>
</dbReference>
<reference evidence="7" key="1">
    <citation type="submission" date="2019-03" db="EMBL/GenBank/DDBJ databases">
        <title>Improved annotation for the trematode Fasciola hepatica.</title>
        <authorList>
            <person name="Choi Y.-J."/>
            <person name="Martin J."/>
            <person name="Mitreva M."/>
        </authorList>
    </citation>
    <scope>NUCLEOTIDE SEQUENCE [LARGE SCALE GENOMIC DNA]</scope>
</reference>
<comment type="caution">
    <text evidence="7">The sequence shown here is derived from an EMBL/GenBank/DDBJ whole genome shotgun (WGS) entry which is preliminary data.</text>
</comment>
<evidence type="ECO:0000256" key="1">
    <source>
        <dbReference type="ARBA" id="ARBA00004604"/>
    </source>
</evidence>
<feature type="compositionally biased region" description="Acidic residues" evidence="5">
    <location>
        <begin position="353"/>
        <end position="363"/>
    </location>
</feature>
<evidence type="ECO:0000313" key="8">
    <source>
        <dbReference type="Proteomes" id="UP000230066"/>
    </source>
</evidence>
<dbReference type="PANTHER" id="PTHR23271:SF1">
    <property type="entry name" value="U3 SMALL NUCLEOLAR RNA-ASSOCIATED PROTEIN 6 HOMOLOG"/>
    <property type="match status" value="1"/>
</dbReference>
<keyword evidence="2" id="KW-0698">rRNA processing</keyword>
<dbReference type="AlphaFoldDB" id="A0A4E0RZJ1"/>
<dbReference type="Pfam" id="PF08640">
    <property type="entry name" value="U3_assoc_6"/>
    <property type="match status" value="1"/>
</dbReference>
<comment type="subcellular location">
    <subcellularLocation>
        <location evidence="1">Nucleus</location>
        <location evidence="1">Nucleolus</location>
    </subcellularLocation>
</comment>
<dbReference type="EMBL" id="JXXN02001440">
    <property type="protein sequence ID" value="THD24772.1"/>
    <property type="molecule type" value="Genomic_DNA"/>
</dbReference>
<dbReference type="PANTHER" id="PTHR23271">
    <property type="entry name" value="HEPATOCELLULAR CARCINOMA-ASSOCIATED ANTIGEN 66"/>
    <property type="match status" value="1"/>
</dbReference>
<protein>
    <submittedName>
        <fullName evidence="7">U3 small nucleolar rna associated protein 6</fullName>
    </submittedName>
</protein>
<proteinExistence type="predicted"/>
<feature type="region of interest" description="Disordered" evidence="5">
    <location>
        <begin position="350"/>
        <end position="374"/>
    </location>
</feature>
<dbReference type="GO" id="GO:0000462">
    <property type="term" value="P:maturation of SSU-rRNA from tricistronic rRNA transcript (SSU-rRNA, 5.8S rRNA, LSU-rRNA)"/>
    <property type="evidence" value="ECO:0007669"/>
    <property type="project" value="InterPro"/>
</dbReference>
<name>A0A4E0RZJ1_FASHE</name>
<gene>
    <name evidence="7" type="ORF">D915_004050</name>
</gene>
<sequence length="656" mass="76193">MAEVVERNLEDSLDEIVFIKKAKLFKKHEINELIRKRRQHEYSLQKRNKRVLDYDSYITTEMTILKLLRIRRQEVEDRRYLDKIERSILTRLVRLHRQLCYRFQSRIDLWMRFIKFSLTIGRHMSVVRLWNRVLQVHGRTDPRLWAAAASYHLHRNTRANIQSSSRNVSSEISQLSDKEKKIRTELNALNRYLKKKDQSRIENLLEEQRQTCVQLKKAKESLARQHRITTDRVYLNAFRESRRLLTEGIALNPECDMLHLELLKLEADAADFFKSRILPRVNIPMVETIKMDVSTNADKLVTEETTQTVEKDDVNTPAVEETKMDVDDNGDKSTIEGTAKMVEKDDANTPAIEETEINVDDNDDKSTTEDTTQKVEKDYVQPIVNTSRLKKRKKSVPEKVRKDNRMLLSEVTEDTPFLASGGAFNLVFRSLLDRWSSNPAMLQAVNEVTSKVSHFIDEDNRKLLQEKLANAATEDTKDTNSDKQEAQVESQDPGAKLRDQMSQLCQAMMNDSPVEAINLWNSWYLAPGTGGNLFRTVDPTLPDAVGLFHMRMSITTIQANWSFQSDTSSNHVANLSKQEIIRQTRSWLDSLATSRWGEQCPEFWIQYLSFERDCGDCTRLPAVHWRASKLLNEKAYRRFTQLLNATDTNTPSNFVC</sequence>
<dbReference type="InterPro" id="IPR055347">
    <property type="entry name" value="UTP6_N"/>
</dbReference>
<evidence type="ECO:0000256" key="4">
    <source>
        <dbReference type="ARBA" id="ARBA00023242"/>
    </source>
</evidence>
<accession>A0A4E0RZJ1</accession>
<feature type="region of interest" description="Disordered" evidence="5">
    <location>
        <begin position="471"/>
        <end position="495"/>
    </location>
</feature>
<organism evidence="7 8">
    <name type="scientific">Fasciola hepatica</name>
    <name type="common">Liver fluke</name>
    <dbReference type="NCBI Taxonomy" id="6192"/>
    <lineage>
        <taxon>Eukaryota</taxon>
        <taxon>Metazoa</taxon>
        <taxon>Spiralia</taxon>
        <taxon>Lophotrochozoa</taxon>
        <taxon>Platyhelminthes</taxon>
        <taxon>Trematoda</taxon>
        <taxon>Digenea</taxon>
        <taxon>Plagiorchiida</taxon>
        <taxon>Echinostomata</taxon>
        <taxon>Echinostomatoidea</taxon>
        <taxon>Fasciolidae</taxon>
        <taxon>Fasciola</taxon>
    </lineage>
</organism>
<evidence type="ECO:0000256" key="3">
    <source>
        <dbReference type="ARBA" id="ARBA00022737"/>
    </source>
</evidence>
<evidence type="ECO:0000259" key="6">
    <source>
        <dbReference type="Pfam" id="PF08640"/>
    </source>
</evidence>
<keyword evidence="3" id="KW-0677">Repeat</keyword>
<feature type="compositionally biased region" description="Basic and acidic residues" evidence="5">
    <location>
        <begin position="364"/>
        <end position="374"/>
    </location>
</feature>
<evidence type="ECO:0000313" key="7">
    <source>
        <dbReference type="EMBL" id="THD24772.1"/>
    </source>
</evidence>